<gene>
    <name evidence="1" type="ORF">DSCO28_63720</name>
</gene>
<dbReference type="Proteomes" id="UP000425960">
    <property type="component" value="Chromosome"/>
</dbReference>
<evidence type="ECO:0000313" key="1">
    <source>
        <dbReference type="EMBL" id="BBO85806.1"/>
    </source>
</evidence>
<sequence>MEALLKKIARKLVTPPAKVGLNTDADDRTAIYQPGIDESVTDQQIASQVQRQLGGVTHQTRTLS</sequence>
<dbReference type="RefSeq" id="WP_155313507.1">
    <property type="nucleotide sequence ID" value="NZ_AP021876.1"/>
</dbReference>
<proteinExistence type="predicted"/>
<dbReference type="EMBL" id="AP021876">
    <property type="protein sequence ID" value="BBO85806.1"/>
    <property type="molecule type" value="Genomic_DNA"/>
</dbReference>
<name>A0A5K8A065_9BACT</name>
<dbReference type="AlphaFoldDB" id="A0A5K8A065"/>
<organism evidence="1 2">
    <name type="scientific">Desulfosarcina ovata subsp. sediminis</name>
    <dbReference type="NCBI Taxonomy" id="885957"/>
    <lineage>
        <taxon>Bacteria</taxon>
        <taxon>Pseudomonadati</taxon>
        <taxon>Thermodesulfobacteriota</taxon>
        <taxon>Desulfobacteria</taxon>
        <taxon>Desulfobacterales</taxon>
        <taxon>Desulfosarcinaceae</taxon>
        <taxon>Desulfosarcina</taxon>
    </lineage>
</organism>
<protein>
    <submittedName>
        <fullName evidence="1">Uncharacterized protein</fullName>
    </submittedName>
</protein>
<evidence type="ECO:0000313" key="2">
    <source>
        <dbReference type="Proteomes" id="UP000425960"/>
    </source>
</evidence>
<accession>A0A5K8A065</accession>
<dbReference type="KEGG" id="dov:DSCO28_63720"/>
<reference evidence="1 2" key="1">
    <citation type="submission" date="2019-11" db="EMBL/GenBank/DDBJ databases">
        <title>Comparative genomics of hydrocarbon-degrading Desulfosarcina strains.</title>
        <authorList>
            <person name="Watanabe M."/>
            <person name="Kojima H."/>
            <person name="Fukui M."/>
        </authorList>
    </citation>
    <scope>NUCLEOTIDE SEQUENCE [LARGE SCALE GENOMIC DNA]</scope>
    <source>
        <strain evidence="1 2">28bB2T</strain>
    </source>
</reference>